<evidence type="ECO:0000256" key="2">
    <source>
        <dbReference type="SAM" id="Phobius"/>
    </source>
</evidence>
<organism evidence="4 5">
    <name type="scientific">Monodelphis domestica</name>
    <name type="common">Gray short-tailed opossum</name>
    <dbReference type="NCBI Taxonomy" id="13616"/>
    <lineage>
        <taxon>Eukaryota</taxon>
        <taxon>Metazoa</taxon>
        <taxon>Chordata</taxon>
        <taxon>Craniata</taxon>
        <taxon>Vertebrata</taxon>
        <taxon>Euteleostomi</taxon>
        <taxon>Mammalia</taxon>
        <taxon>Metatheria</taxon>
        <taxon>Didelphimorphia</taxon>
        <taxon>Didelphidae</taxon>
        <taxon>Monodelphis</taxon>
    </lineage>
</organism>
<feature type="compositionally biased region" description="Basic and acidic residues" evidence="1">
    <location>
        <begin position="628"/>
        <end position="637"/>
    </location>
</feature>
<dbReference type="GeneTree" id="ENSGT00940000157682"/>
<dbReference type="Proteomes" id="UP000002280">
    <property type="component" value="Chromosome 8"/>
</dbReference>
<proteinExistence type="predicted"/>
<dbReference type="Pfam" id="PF03370">
    <property type="entry name" value="CBM_21"/>
    <property type="match status" value="1"/>
</dbReference>
<feature type="region of interest" description="Disordered" evidence="1">
    <location>
        <begin position="851"/>
        <end position="877"/>
    </location>
</feature>
<feature type="region of interest" description="Disordered" evidence="1">
    <location>
        <begin position="375"/>
        <end position="394"/>
    </location>
</feature>
<sequence length="1214" mass="136977">MEPSEETVQINKDNFLEVPSLSDSLSEDEEIKETLKPRFSPLPRRRGSDSSESDYPYLDTPSSGSRRVSFADALGFNLVSIKEFDSWDPLPGISSHFDLRNDVFHTDEYILSPLFDLPSSKEVLMQELQVQKAILESTEFLTGATTLKGTIRVLNVSFEKSVYVRMSLDDWQTHYDILAEYIPNSCDGETDQFSFKISLVPPYQKDGARIEFCIRYETSLGTFWSNNNGKNYTLVCQKMEREKEPEKSPEVITNRQLKGCLKVKSSKEESLEILEENNCNNSRITDTSLPTIIFSHEDKEDTGASSQNVKDVNRADDESREKELELMLNEYSVRTRSPSSKDESSFATEPVNFPNTVEEFENQRTLGEMRENLLRRPLSSSSSAENPLRGELYSDPKYSLRNEVSHQLAEGLTSGLANNSKPSGRYTDSGETTPLFGNLLVKQQDEHSHFLEESERQGIKWVDISKSKTDGAMGNEMMDRLFTSQEDAHSYKKAHKMTLETFSSEDNKLVPLSTSDMEVLDDNANPAGEGQKLQTSGPTANLPLAGNADQGKEGERTKEIKIKDWECPTKEFHSYVPTHMNVFKECPVTEKRTSRKSHANIKEKEAQRIKFGVSERQNENMLPISTDHQGRRPERGANDMSQVSNRSLNDSWSKVNEISASSSDLASRADRSHSLRTDLAKHKDVFTTQRSGLVDSEGNTPERIHGQVCLPENGNVLQPDPNLPQDQREKSDRKIPDDQNKIECGNQSWNVLESQVILRESKTNRTEQIKEQADGKDMWEIRDKTRSPNVTPTEELFTCQETVRCELSSVADHGITEKAEAGTAYIIKTTSESTLESMSARAKAIIAKLPQETSLSDRPTEEKETAFDPHEGRNDDSHYTLCHRDSVDVIYDIDFEKKSHLGIYNVHIDEKRKEETMSQCNPGEILDRAEDGIRNIATVGESLQVTPENGKASSELDFYSAQLPTLPKILKKNICHGQSQGLPQKNAGLVPLAHQSFHSERSICSQNSTPVSTHLNKTQSNEETFTIEYPMAAMPFKSISTTSECKCDLHSEAQCVEKNLHPGSVPQEYHKSSAILTSSDGKERFRAERFQQAENNMAKSLGPLIFISEPNEEVEETSCETEELINYGQELASSSFKLGNSSDSSILPTQDNQTLASESLLSKFNSKILYFLLFLLFLLTSYYYDLMIGLAFYLFSLYWLSWEGGQPQEPVKKK</sequence>
<feature type="compositionally biased region" description="Basic and acidic residues" evidence="1">
    <location>
        <begin position="858"/>
        <end position="877"/>
    </location>
</feature>
<dbReference type="GO" id="GO:0000164">
    <property type="term" value="C:protein phosphatase type 1 complex"/>
    <property type="evidence" value="ECO:0000318"/>
    <property type="project" value="GO_Central"/>
</dbReference>
<dbReference type="Bgee" id="ENSMODG00000015871">
    <property type="expression patterns" value="Expressed in skeletal muscle tissue and 3 other cell types or tissues"/>
</dbReference>
<reference evidence="4" key="2">
    <citation type="submission" date="2025-08" db="UniProtKB">
        <authorList>
            <consortium name="Ensembl"/>
        </authorList>
    </citation>
    <scope>IDENTIFICATION</scope>
</reference>
<feature type="region of interest" description="Disordered" evidence="1">
    <location>
        <begin position="521"/>
        <end position="557"/>
    </location>
</feature>
<dbReference type="CTD" id="5506"/>
<protein>
    <submittedName>
        <fullName evidence="4">Protein phosphatase 1 regulatory subunit 3A</fullName>
    </submittedName>
</protein>
<dbReference type="GO" id="GO:2001069">
    <property type="term" value="F:glycogen binding"/>
    <property type="evidence" value="ECO:0000318"/>
    <property type="project" value="GO_Central"/>
</dbReference>
<reference evidence="4" key="3">
    <citation type="submission" date="2025-09" db="UniProtKB">
        <authorList>
            <consortium name="Ensembl"/>
        </authorList>
    </citation>
    <scope>IDENTIFICATION</scope>
</reference>
<dbReference type="KEGG" id="mdo:100012684"/>
<evidence type="ECO:0000256" key="1">
    <source>
        <dbReference type="SAM" id="MobiDB-lite"/>
    </source>
</evidence>
<evidence type="ECO:0000259" key="3">
    <source>
        <dbReference type="PROSITE" id="PS51159"/>
    </source>
</evidence>
<dbReference type="InterPro" id="IPR050782">
    <property type="entry name" value="PP1_regulatory_subunit_3"/>
</dbReference>
<feature type="region of interest" description="Disordered" evidence="1">
    <location>
        <begin position="690"/>
        <end position="742"/>
    </location>
</feature>
<reference evidence="4 5" key="1">
    <citation type="journal article" date="2007" name="Nature">
        <title>Genome of the marsupial Monodelphis domestica reveals innovation in non-coding sequences.</title>
        <authorList>
            <person name="Mikkelsen T.S."/>
            <person name="Wakefield M.J."/>
            <person name="Aken B."/>
            <person name="Amemiya C.T."/>
            <person name="Chang J.L."/>
            <person name="Duke S."/>
            <person name="Garber M."/>
            <person name="Gentles A.J."/>
            <person name="Goodstadt L."/>
            <person name="Heger A."/>
            <person name="Jurka J."/>
            <person name="Kamal M."/>
            <person name="Mauceli E."/>
            <person name="Searle S.M."/>
            <person name="Sharpe T."/>
            <person name="Baker M.L."/>
            <person name="Batzer M.A."/>
            <person name="Benos P.V."/>
            <person name="Belov K."/>
            <person name="Clamp M."/>
            <person name="Cook A."/>
            <person name="Cuff J."/>
            <person name="Das R."/>
            <person name="Davidow L."/>
            <person name="Deakin J.E."/>
            <person name="Fazzari M.J."/>
            <person name="Glass J.L."/>
            <person name="Grabherr M."/>
            <person name="Greally J.M."/>
            <person name="Gu W."/>
            <person name="Hore T.A."/>
            <person name="Huttley G.A."/>
            <person name="Kleber M."/>
            <person name="Jirtle R.L."/>
            <person name="Koina E."/>
            <person name="Lee J.T."/>
            <person name="Mahony S."/>
            <person name="Marra M.A."/>
            <person name="Miller R.D."/>
            <person name="Nicholls R.D."/>
            <person name="Oda M."/>
            <person name="Papenfuss A.T."/>
            <person name="Parra Z.E."/>
            <person name="Pollock D.D."/>
            <person name="Ray D.A."/>
            <person name="Schein J.E."/>
            <person name="Speed T.P."/>
            <person name="Thompson K."/>
            <person name="VandeBerg J.L."/>
            <person name="Wade C.M."/>
            <person name="Walker J.A."/>
            <person name="Waters P.D."/>
            <person name="Webber C."/>
            <person name="Weidman J.R."/>
            <person name="Xie X."/>
            <person name="Zody M.C."/>
            <person name="Baldwin J."/>
            <person name="Abdouelleil A."/>
            <person name="Abdulkadir J."/>
            <person name="Abebe A."/>
            <person name="Abera B."/>
            <person name="Abreu J."/>
            <person name="Acer S.C."/>
            <person name="Aftuck L."/>
            <person name="Alexander A."/>
            <person name="An P."/>
            <person name="Anderson E."/>
            <person name="Anderson S."/>
            <person name="Arachi H."/>
            <person name="Azer M."/>
            <person name="Bachantsang P."/>
            <person name="Barry A."/>
            <person name="Bayul T."/>
            <person name="Berlin A."/>
            <person name="Bessette D."/>
            <person name="Bloom T."/>
            <person name="Bloom T."/>
            <person name="Boguslavskiy L."/>
            <person name="Bonnet C."/>
            <person name="Boukhgalter B."/>
            <person name="Bourzgui I."/>
            <person name="Brown A."/>
            <person name="Cahill P."/>
            <person name="Channer S."/>
            <person name="Cheshatsang Y."/>
            <person name="Chuda L."/>
            <person name="Citroen M."/>
            <person name="Collymore A."/>
            <person name="Cooke P."/>
            <person name="Costello M."/>
            <person name="D'Aco K."/>
            <person name="Daza R."/>
            <person name="De Haan G."/>
            <person name="DeGray S."/>
            <person name="DeMaso C."/>
            <person name="Dhargay N."/>
            <person name="Dooley K."/>
            <person name="Dooley E."/>
            <person name="Doricent M."/>
            <person name="Dorje P."/>
            <person name="Dorjee K."/>
            <person name="Dupes A."/>
            <person name="Elong R."/>
            <person name="Falk J."/>
            <person name="Farina A."/>
            <person name="Faro S."/>
            <person name="Ferguson D."/>
            <person name="Fisher S."/>
            <person name="Foley C.D."/>
            <person name="Franke A."/>
            <person name="Friedrich D."/>
            <person name="Gadbois L."/>
            <person name="Gearin G."/>
            <person name="Gearin C.R."/>
            <person name="Giannoukos G."/>
            <person name="Goode T."/>
            <person name="Graham J."/>
            <person name="Grandbois E."/>
            <person name="Grewal S."/>
            <person name="Gyaltsen K."/>
            <person name="Hafez N."/>
            <person name="Hagos B."/>
            <person name="Hall J."/>
            <person name="Henson C."/>
            <person name="Hollinger A."/>
            <person name="Honan T."/>
            <person name="Huard M.D."/>
            <person name="Hughes L."/>
            <person name="Hurhula B."/>
            <person name="Husby M.E."/>
            <person name="Kamat A."/>
            <person name="Kanga B."/>
            <person name="Kashin S."/>
            <person name="Khazanovich D."/>
            <person name="Kisner P."/>
            <person name="Lance K."/>
            <person name="Lara M."/>
            <person name="Lee W."/>
            <person name="Lennon N."/>
            <person name="Letendre F."/>
            <person name="LeVine R."/>
            <person name="Lipovsky A."/>
            <person name="Liu X."/>
            <person name="Liu J."/>
            <person name="Liu S."/>
            <person name="Lokyitsang T."/>
            <person name="Lokyitsang Y."/>
            <person name="Lubonja R."/>
            <person name="Lui A."/>
            <person name="MacDonald P."/>
            <person name="Magnisalis V."/>
            <person name="Maru K."/>
            <person name="Matthews C."/>
            <person name="McCusker W."/>
            <person name="McDonough S."/>
            <person name="Mehta T."/>
            <person name="Meldrim J."/>
            <person name="Meneus L."/>
            <person name="Mihai O."/>
            <person name="Mihalev A."/>
            <person name="Mihova T."/>
            <person name="Mittelman R."/>
            <person name="Mlenga V."/>
            <person name="Montmayeur A."/>
            <person name="Mulrain L."/>
            <person name="Navidi A."/>
            <person name="Naylor J."/>
            <person name="Negash T."/>
            <person name="Nguyen T."/>
            <person name="Nguyen N."/>
            <person name="Nicol R."/>
            <person name="Norbu C."/>
            <person name="Norbu N."/>
            <person name="Novod N."/>
            <person name="O'Neill B."/>
            <person name="Osman S."/>
            <person name="Markiewicz E."/>
            <person name="Oyono O.L."/>
            <person name="Patti C."/>
            <person name="Phunkhang P."/>
            <person name="Pierre F."/>
            <person name="Priest M."/>
            <person name="Raghuraman S."/>
            <person name="Rege F."/>
            <person name="Reyes R."/>
            <person name="Rise C."/>
            <person name="Rogov P."/>
            <person name="Ross K."/>
            <person name="Ryan E."/>
            <person name="Settipalli S."/>
            <person name="Shea T."/>
            <person name="Sherpa N."/>
            <person name="Shi L."/>
            <person name="Shih D."/>
            <person name="Sparrow T."/>
            <person name="Spaulding J."/>
            <person name="Stalker J."/>
            <person name="Stange-Thomann N."/>
            <person name="Stavropoulos S."/>
            <person name="Stone C."/>
            <person name="Strader C."/>
            <person name="Tesfaye S."/>
            <person name="Thomson T."/>
            <person name="Thoulutsang Y."/>
            <person name="Thoulutsang D."/>
            <person name="Topham K."/>
            <person name="Topping I."/>
            <person name="Tsamla T."/>
            <person name="Vassiliev H."/>
            <person name="Vo A."/>
            <person name="Wangchuk T."/>
            <person name="Wangdi T."/>
            <person name="Weiand M."/>
            <person name="Wilkinson J."/>
            <person name="Wilson A."/>
            <person name="Yadav S."/>
            <person name="Young G."/>
            <person name="Yu Q."/>
            <person name="Zembek L."/>
            <person name="Zhong D."/>
            <person name="Zimmer A."/>
            <person name="Zwirko Z."/>
            <person name="Jaffe D.B."/>
            <person name="Alvarez P."/>
            <person name="Brockman W."/>
            <person name="Butler J."/>
            <person name="Chin C."/>
            <person name="Gnerre S."/>
            <person name="MacCallum I."/>
            <person name="Graves J.A."/>
            <person name="Ponting C.P."/>
            <person name="Breen M."/>
            <person name="Samollow P.B."/>
            <person name="Lander E.S."/>
            <person name="Lindblad-Toh K."/>
        </authorList>
    </citation>
    <scope>NUCLEOTIDE SEQUENCE [LARGE SCALE GENOMIC DNA]</scope>
</reference>
<feature type="region of interest" description="Disordered" evidence="1">
    <location>
        <begin position="614"/>
        <end position="651"/>
    </location>
</feature>
<dbReference type="InterPro" id="IPR005036">
    <property type="entry name" value="CBM21_dom"/>
</dbReference>
<dbReference type="GO" id="GO:0005979">
    <property type="term" value="P:regulation of glycogen biosynthetic process"/>
    <property type="evidence" value="ECO:0000318"/>
    <property type="project" value="GO_Central"/>
</dbReference>
<dbReference type="OMA" id="DCWELPS"/>
<dbReference type="Ensembl" id="ENSMODT00000020157.4">
    <property type="protein sequence ID" value="ENSMODP00000019802.3"/>
    <property type="gene ID" value="ENSMODG00000015871.4"/>
</dbReference>
<feature type="region of interest" description="Disordered" evidence="1">
    <location>
        <begin position="19"/>
        <end position="65"/>
    </location>
</feature>
<feature type="compositionally biased region" description="Basic and acidic residues" evidence="1">
    <location>
        <begin position="726"/>
        <end position="741"/>
    </location>
</feature>
<feature type="transmembrane region" description="Helical" evidence="2">
    <location>
        <begin position="1168"/>
        <end position="1195"/>
    </location>
</feature>
<feature type="compositionally biased region" description="Basic and acidic residues" evidence="1">
    <location>
        <begin position="311"/>
        <end position="320"/>
    </location>
</feature>
<gene>
    <name evidence="4" type="primary">PPP1R3A</name>
</gene>
<accession>F7BR98</accession>
<dbReference type="InterPro" id="IPR038175">
    <property type="entry name" value="CBM21_dom_sf"/>
</dbReference>
<keyword evidence="5" id="KW-1185">Reference proteome</keyword>
<dbReference type="CDD" id="cd22255">
    <property type="entry name" value="PBD_PPP1R3A"/>
    <property type="match status" value="1"/>
</dbReference>
<feature type="compositionally biased region" description="Low complexity" evidence="1">
    <location>
        <begin position="375"/>
        <end position="389"/>
    </location>
</feature>
<dbReference type="GO" id="GO:0008157">
    <property type="term" value="F:protein phosphatase 1 binding"/>
    <property type="evidence" value="ECO:0000318"/>
    <property type="project" value="GO_Central"/>
</dbReference>
<dbReference type="Gene3D" id="2.60.40.2440">
    <property type="entry name" value="Carbohydrate binding type-21 domain"/>
    <property type="match status" value="1"/>
</dbReference>
<dbReference type="OrthoDB" id="1881at2759"/>
<feature type="domain" description="CBM21" evidence="3">
    <location>
        <begin position="127"/>
        <end position="235"/>
    </location>
</feature>
<dbReference type="PANTHER" id="PTHR12307:SF2">
    <property type="entry name" value="PROTEIN PHOSPHATASE 1 REGULATORY SUBUNIT 3A"/>
    <property type="match status" value="1"/>
</dbReference>
<dbReference type="PROSITE" id="PS51159">
    <property type="entry name" value="CBM21"/>
    <property type="match status" value="1"/>
</dbReference>
<keyword evidence="2" id="KW-0812">Transmembrane</keyword>
<keyword evidence="2" id="KW-0472">Membrane</keyword>
<dbReference type="HOGENOM" id="CLU_009399_0_0_1"/>
<feature type="region of interest" description="Disordered" evidence="1">
    <location>
        <begin position="297"/>
        <end position="320"/>
    </location>
</feature>
<name>F7BR98_MONDO</name>
<feature type="compositionally biased region" description="Polar residues" evidence="1">
    <location>
        <begin position="639"/>
        <end position="651"/>
    </location>
</feature>
<dbReference type="eggNOG" id="KOG3986">
    <property type="taxonomic scope" value="Eukaryota"/>
</dbReference>
<dbReference type="PANTHER" id="PTHR12307">
    <property type="entry name" value="PROTEIN PHOSPHATASE 1 REGULATORY SUBUNIT"/>
    <property type="match status" value="1"/>
</dbReference>
<evidence type="ECO:0000313" key="4">
    <source>
        <dbReference type="Ensembl" id="ENSMODP00000019802.3"/>
    </source>
</evidence>
<dbReference type="FunCoup" id="F7BR98">
    <property type="interactions" value="20"/>
</dbReference>
<dbReference type="STRING" id="13616.ENSMODP00000019802"/>
<dbReference type="InParanoid" id="F7BR98"/>
<dbReference type="GeneID" id="100012684"/>
<evidence type="ECO:0000313" key="5">
    <source>
        <dbReference type="Proteomes" id="UP000002280"/>
    </source>
</evidence>
<keyword evidence="2" id="KW-1133">Transmembrane helix</keyword>
<dbReference type="AlphaFoldDB" id="F7BR98"/>